<evidence type="ECO:0000256" key="7">
    <source>
        <dbReference type="SAM" id="Phobius"/>
    </source>
</evidence>
<dbReference type="SUPFAM" id="SSF161098">
    <property type="entry name" value="MetI-like"/>
    <property type="match status" value="2"/>
</dbReference>
<evidence type="ECO:0000256" key="1">
    <source>
        <dbReference type="ARBA" id="ARBA00004651"/>
    </source>
</evidence>
<keyword evidence="2" id="KW-0813">Transport</keyword>
<feature type="transmembrane region" description="Helical" evidence="7">
    <location>
        <begin position="82"/>
        <end position="107"/>
    </location>
</feature>
<protein>
    <submittedName>
        <fullName evidence="9">ABC transporter permease subunit</fullName>
    </submittedName>
</protein>
<feature type="transmembrane region" description="Helical" evidence="7">
    <location>
        <begin position="355"/>
        <end position="375"/>
    </location>
</feature>
<dbReference type="CDD" id="cd06261">
    <property type="entry name" value="TM_PBP2"/>
    <property type="match status" value="1"/>
</dbReference>
<sequence length="515" mass="53645">MSRARFRRRDLPALLLAGLLLALVLAPLLAVGWRGAGVSFGPADWAAVRFSATQALLSSLFSTLLAIPVARALARRRFPGRTALIALMGAPFLLPAVVAVLGLLAVFGRAGILNQTLIALGLPPVSIYGLHGVVLAHVFLNLPLATRMILQGWQSIPAERIRLAQSLGFTPRETFRHLEAPMLREVLPGVALIVLVICLTSFAVVLTLGGGPAATTIELAIYQAVRFEFDLSRAAGLAGVQLALGGLAALAAWVLARPAGFGAGLDRALRLEAPPGWRHGLDVLALSLTALFLVLPLFAVVLRGLPGLADLPAPVLPAAARSVSVALASALLATTAALSLALLAARRQSLWAEAAATLPLATSGLVLGTGLFLLIQPFAPPMVLALPVTVLVNVALSLPYLFRILLPEARALHADHGRLADSLDLQGWPRLRWLVLPRLARPLGFGAGIAAALSMGDLGVIALFAGERQATLPLVVSQLAGAYRTEAAAAAALVLVALSFALFWACDAGGRRAAS</sequence>
<reference evidence="9 10" key="1">
    <citation type="journal article" date="2022" name="Microorganisms">
        <title>Genome Sequence and Characterization of a Xanthorhodopsin-Containing, Aerobic Anoxygenic Phototrophic Rhodobacter Species, Isolated from Mesophilic Conditions at Yellowstone National Park.</title>
        <authorList>
            <person name="Kyndt J.A."/>
            <person name="Robertson S."/>
            <person name="Shoffstall I.B."/>
            <person name="Ramaley R.F."/>
            <person name="Meyer T.E."/>
        </authorList>
    </citation>
    <scope>NUCLEOTIDE SEQUENCE [LARGE SCALE GENOMIC DNA]</scope>
    <source>
        <strain evidence="9 10">M37P</strain>
    </source>
</reference>
<dbReference type="Gene3D" id="1.10.3720.10">
    <property type="entry name" value="MetI-like"/>
    <property type="match status" value="2"/>
</dbReference>
<feature type="transmembrane region" description="Helical" evidence="7">
    <location>
        <begin position="322"/>
        <end position="343"/>
    </location>
</feature>
<keyword evidence="6 7" id="KW-0472">Membrane</keyword>
<evidence type="ECO:0000256" key="3">
    <source>
        <dbReference type="ARBA" id="ARBA00022475"/>
    </source>
</evidence>
<dbReference type="PANTHER" id="PTHR30183">
    <property type="entry name" value="MOLYBDENUM TRANSPORT SYSTEM PERMEASE PROTEIN MODB"/>
    <property type="match status" value="1"/>
</dbReference>
<evidence type="ECO:0000259" key="8">
    <source>
        <dbReference type="PROSITE" id="PS50928"/>
    </source>
</evidence>
<dbReference type="InterPro" id="IPR035906">
    <property type="entry name" value="MetI-like_sf"/>
</dbReference>
<dbReference type="PROSITE" id="PS50928">
    <property type="entry name" value="ABC_TM1"/>
    <property type="match status" value="2"/>
</dbReference>
<dbReference type="InterPro" id="IPR000515">
    <property type="entry name" value="MetI-like"/>
</dbReference>
<comment type="caution">
    <text evidence="9">The sequence shown here is derived from an EMBL/GenBank/DDBJ whole genome shotgun (WGS) entry which is preliminary data.</text>
</comment>
<evidence type="ECO:0000256" key="5">
    <source>
        <dbReference type="ARBA" id="ARBA00022989"/>
    </source>
</evidence>
<dbReference type="Proteomes" id="UP001515660">
    <property type="component" value="Unassembled WGS sequence"/>
</dbReference>
<feature type="domain" description="ABC transmembrane type-1" evidence="8">
    <location>
        <begin position="48"/>
        <end position="250"/>
    </location>
</feature>
<feature type="transmembrane region" description="Helical" evidence="7">
    <location>
        <begin position="381"/>
        <end position="402"/>
    </location>
</feature>
<feature type="transmembrane region" description="Helical" evidence="7">
    <location>
        <begin position="443"/>
        <end position="466"/>
    </location>
</feature>
<organism evidence="9 10">
    <name type="scientific">Rhodobacter calidifons</name>
    <dbReference type="NCBI Taxonomy" id="2715277"/>
    <lineage>
        <taxon>Bacteria</taxon>
        <taxon>Pseudomonadati</taxon>
        <taxon>Pseudomonadota</taxon>
        <taxon>Alphaproteobacteria</taxon>
        <taxon>Rhodobacterales</taxon>
        <taxon>Rhodobacter group</taxon>
        <taxon>Rhodobacter</taxon>
    </lineage>
</organism>
<evidence type="ECO:0000313" key="9">
    <source>
        <dbReference type="EMBL" id="NHB76580.1"/>
    </source>
</evidence>
<keyword evidence="5 7" id="KW-1133">Transmembrane helix</keyword>
<dbReference type="PANTHER" id="PTHR30183:SF9">
    <property type="entry name" value="THIAMINE TRANSPORT SYSTEM PERMEASE PROTEIN THIP"/>
    <property type="match status" value="1"/>
</dbReference>
<feature type="transmembrane region" description="Helical" evidence="7">
    <location>
        <begin position="127"/>
        <end position="150"/>
    </location>
</feature>
<gene>
    <name evidence="9" type="ORF">G8O29_07470</name>
</gene>
<evidence type="ECO:0000256" key="2">
    <source>
        <dbReference type="ARBA" id="ARBA00022448"/>
    </source>
</evidence>
<keyword evidence="4 7" id="KW-0812">Transmembrane</keyword>
<dbReference type="RefSeq" id="WP_166402616.1">
    <property type="nucleotide sequence ID" value="NZ_JAANHS010000004.1"/>
</dbReference>
<feature type="transmembrane region" description="Helical" evidence="7">
    <location>
        <begin position="234"/>
        <end position="256"/>
    </location>
</feature>
<accession>A0ABX0G5Q8</accession>
<keyword evidence="3" id="KW-1003">Cell membrane</keyword>
<feature type="transmembrane region" description="Helical" evidence="7">
    <location>
        <begin position="46"/>
        <end position="70"/>
    </location>
</feature>
<dbReference type="EMBL" id="JAANHS010000004">
    <property type="protein sequence ID" value="NHB76580.1"/>
    <property type="molecule type" value="Genomic_DNA"/>
</dbReference>
<feature type="transmembrane region" description="Helical" evidence="7">
    <location>
        <begin position="277"/>
        <end position="302"/>
    </location>
</feature>
<evidence type="ECO:0000256" key="6">
    <source>
        <dbReference type="ARBA" id="ARBA00023136"/>
    </source>
</evidence>
<comment type="subcellular location">
    <subcellularLocation>
        <location evidence="1">Cell membrane</location>
        <topology evidence="1">Multi-pass membrane protein</topology>
    </subcellularLocation>
</comment>
<evidence type="ECO:0000256" key="4">
    <source>
        <dbReference type="ARBA" id="ARBA00022692"/>
    </source>
</evidence>
<name>A0ABX0G5Q8_9RHOB</name>
<feature type="transmembrane region" description="Helical" evidence="7">
    <location>
        <begin position="486"/>
        <end position="506"/>
    </location>
</feature>
<feature type="domain" description="ABC transmembrane type-1" evidence="8">
    <location>
        <begin position="319"/>
        <end position="506"/>
    </location>
</feature>
<feature type="transmembrane region" description="Helical" evidence="7">
    <location>
        <begin position="186"/>
        <end position="214"/>
    </location>
</feature>
<proteinExistence type="predicted"/>
<keyword evidence="10" id="KW-1185">Reference proteome</keyword>
<evidence type="ECO:0000313" key="10">
    <source>
        <dbReference type="Proteomes" id="UP001515660"/>
    </source>
</evidence>